<reference evidence="1" key="1">
    <citation type="submission" date="2019-05" db="EMBL/GenBank/DDBJ databases">
        <authorList>
            <person name="Piombo E."/>
        </authorList>
    </citation>
    <scope>NUCLEOTIDE SEQUENCE</scope>
    <source>
        <strain evidence="1">C2S</strain>
    </source>
</reference>
<evidence type="ECO:0000313" key="1">
    <source>
        <dbReference type="EMBL" id="VTT58556.1"/>
    </source>
</evidence>
<dbReference type="Proteomes" id="UP000760494">
    <property type="component" value="Unassembled WGS sequence"/>
</dbReference>
<proteinExistence type="predicted"/>
<dbReference type="OrthoDB" id="5106578at2759"/>
<dbReference type="AlphaFoldDB" id="A0A2H3R9S2"/>
<dbReference type="EMBL" id="CABFJX010000021">
    <property type="protein sequence ID" value="VTT58556.1"/>
    <property type="molecule type" value="Genomic_DNA"/>
</dbReference>
<organism evidence="1 2">
    <name type="scientific">Fusarium fujikuroi</name>
    <name type="common">Bakanae and foot rot disease fungus</name>
    <name type="synonym">Gibberella fujikuroi</name>
    <dbReference type="NCBI Taxonomy" id="5127"/>
    <lineage>
        <taxon>Eukaryota</taxon>
        <taxon>Fungi</taxon>
        <taxon>Dikarya</taxon>
        <taxon>Ascomycota</taxon>
        <taxon>Pezizomycotina</taxon>
        <taxon>Sordariomycetes</taxon>
        <taxon>Hypocreomycetidae</taxon>
        <taxon>Hypocreales</taxon>
        <taxon>Nectriaceae</taxon>
        <taxon>Fusarium</taxon>
        <taxon>Fusarium fujikuroi species complex</taxon>
    </lineage>
</organism>
<comment type="caution">
    <text evidence="1">The sequence shown here is derived from an EMBL/GenBank/DDBJ whole genome shotgun (WGS) entry which is preliminary data.</text>
</comment>
<gene>
    <name evidence="1" type="ORF">C2S_13939</name>
</gene>
<evidence type="ECO:0000313" key="2">
    <source>
        <dbReference type="Proteomes" id="UP000760494"/>
    </source>
</evidence>
<protein>
    <submittedName>
        <fullName evidence="1">Uncharacterized protein</fullName>
    </submittedName>
</protein>
<accession>A0A2H3R9S2</accession>
<sequence>MVLRVVGDDFLSRWALTLKEDTSFNDFVRYIYPKHVILTTDMKDYLMSAIFLNWTSSSKGIIISATKLAAQRSKWLGVQLESGLITQTHHRCHLLPGPRQDSSAEEVEGG</sequence>
<name>A0A2H3R9S2_FUSFU</name>